<protein>
    <submittedName>
        <fullName evidence="1">Phosphatidylinositol 4-kinase gamma 5</fullName>
    </submittedName>
</protein>
<reference evidence="1 2" key="1">
    <citation type="submission" date="2024-02" db="EMBL/GenBank/DDBJ databases">
        <authorList>
            <person name="Chen Y."/>
            <person name="Shah S."/>
            <person name="Dougan E. K."/>
            <person name="Thang M."/>
            <person name="Chan C."/>
        </authorList>
    </citation>
    <scope>NUCLEOTIDE SEQUENCE [LARGE SCALE GENOMIC DNA]</scope>
</reference>
<comment type="caution">
    <text evidence="1">The sequence shown here is derived from an EMBL/GenBank/DDBJ whole genome shotgun (WGS) entry which is preliminary data.</text>
</comment>
<gene>
    <name evidence="1" type="ORF">SCF082_LOCUS28724</name>
</gene>
<dbReference type="EMBL" id="CAXAMM010022780">
    <property type="protein sequence ID" value="CAK9052532.1"/>
    <property type="molecule type" value="Genomic_DNA"/>
</dbReference>
<evidence type="ECO:0000313" key="1">
    <source>
        <dbReference type="EMBL" id="CAK9052532.1"/>
    </source>
</evidence>
<sequence>MLKDAGLEESAVITLRLCTSLVYIGVVELGRTISDIAALMLRDEDKEPQELSWLEERVMSAAKMAGAPCSLQATARGDPEMVVEEPNSLKVDVFLESLESAFRTDLKV</sequence>
<evidence type="ECO:0000313" key="2">
    <source>
        <dbReference type="Proteomes" id="UP001642464"/>
    </source>
</evidence>
<name>A0ABP0MPA4_9DINO</name>
<accession>A0ABP0MPA4</accession>
<organism evidence="1 2">
    <name type="scientific">Durusdinium trenchii</name>
    <dbReference type="NCBI Taxonomy" id="1381693"/>
    <lineage>
        <taxon>Eukaryota</taxon>
        <taxon>Sar</taxon>
        <taxon>Alveolata</taxon>
        <taxon>Dinophyceae</taxon>
        <taxon>Suessiales</taxon>
        <taxon>Symbiodiniaceae</taxon>
        <taxon>Durusdinium</taxon>
    </lineage>
</organism>
<proteinExistence type="predicted"/>
<keyword evidence="2" id="KW-1185">Reference proteome</keyword>
<dbReference type="Proteomes" id="UP001642464">
    <property type="component" value="Unassembled WGS sequence"/>
</dbReference>